<dbReference type="CDD" id="cd06587">
    <property type="entry name" value="VOC"/>
    <property type="match status" value="2"/>
</dbReference>
<dbReference type="InterPro" id="IPR041581">
    <property type="entry name" value="Glyoxalase_6"/>
</dbReference>
<accession>A0ABY4P203</accession>
<protein>
    <submittedName>
        <fullName evidence="2">VOC family protein</fullName>
    </submittedName>
</protein>
<organism evidence="2 3">
    <name type="scientific">Amycolatopsis thermalba</name>
    <dbReference type="NCBI Taxonomy" id="944492"/>
    <lineage>
        <taxon>Bacteria</taxon>
        <taxon>Bacillati</taxon>
        <taxon>Actinomycetota</taxon>
        <taxon>Actinomycetes</taxon>
        <taxon>Pseudonocardiales</taxon>
        <taxon>Pseudonocardiaceae</taxon>
        <taxon>Amycolatopsis</taxon>
    </lineage>
</organism>
<proteinExistence type="predicted"/>
<dbReference type="SUPFAM" id="SSF54593">
    <property type="entry name" value="Glyoxalase/Bleomycin resistance protein/Dihydroxybiphenyl dioxygenase"/>
    <property type="match status" value="2"/>
</dbReference>
<evidence type="ECO:0000313" key="3">
    <source>
        <dbReference type="Proteomes" id="UP000830158"/>
    </source>
</evidence>
<dbReference type="InterPro" id="IPR029068">
    <property type="entry name" value="Glyas_Bleomycin-R_OHBP_Dase"/>
</dbReference>
<dbReference type="EMBL" id="CP091196">
    <property type="protein sequence ID" value="UQS26370.1"/>
    <property type="molecule type" value="Genomic_DNA"/>
</dbReference>
<dbReference type="RefSeq" id="WP_249466750.1">
    <property type="nucleotide sequence ID" value="NZ_CP091196.1"/>
</dbReference>
<keyword evidence="3" id="KW-1185">Reference proteome</keyword>
<reference evidence="2" key="1">
    <citation type="submission" date="2022-01" db="EMBL/GenBank/DDBJ databases">
        <title>PSI-footprinting approach for the identification of protein synthesis inhibitor producers.</title>
        <authorList>
            <person name="Handel F."/>
            <person name="Kulik A."/>
            <person name="Wex K.W."/>
            <person name="Berscheid A."/>
            <person name="Saur J.S."/>
            <person name="Winkler A."/>
            <person name="Wibberg D."/>
            <person name="Kalinowski J."/>
            <person name="Broetz-Oesterhelt H."/>
            <person name="Mast Y."/>
        </authorList>
    </citation>
    <scope>NUCLEOTIDE SEQUENCE</scope>
    <source>
        <strain evidence="2">KNN 49.3e</strain>
    </source>
</reference>
<dbReference type="InterPro" id="IPR037523">
    <property type="entry name" value="VOC_core"/>
</dbReference>
<dbReference type="PANTHER" id="PTHR35908">
    <property type="entry name" value="HYPOTHETICAL FUSION PROTEIN"/>
    <property type="match status" value="1"/>
</dbReference>
<sequence length="241" mass="26396">MATRLDSLVIDANRRRQLAEFWSELLGWPITFEDDEEVDVEAPADGIDLVFVTVPEAKDPAVKNRVHLDLPSASPEDQAAKVDRALALGARRIDIGQGEVPWVVLADPEGNEFCVLEPRPGYTTTEAVAAVVVDARDPLALAGFWADATGWRIASQEPEIVGLRAPTGRGPWLEFLRSDEPKDHKNRLHLDVAPFADGDTAVEADRLCGLGARRIDLGQGEVTWEVLTDPEGNEFCVLSPR</sequence>
<evidence type="ECO:0000313" key="2">
    <source>
        <dbReference type="EMBL" id="UQS26370.1"/>
    </source>
</evidence>
<dbReference type="PANTHER" id="PTHR35908:SF1">
    <property type="entry name" value="CONSERVED PROTEIN"/>
    <property type="match status" value="1"/>
</dbReference>
<evidence type="ECO:0000259" key="1">
    <source>
        <dbReference type="PROSITE" id="PS51819"/>
    </source>
</evidence>
<gene>
    <name evidence="2" type="ORF">L1857_27920</name>
</gene>
<dbReference type="Pfam" id="PF18029">
    <property type="entry name" value="Glyoxalase_6"/>
    <property type="match status" value="2"/>
</dbReference>
<dbReference type="PROSITE" id="PS51819">
    <property type="entry name" value="VOC"/>
    <property type="match status" value="1"/>
</dbReference>
<dbReference type="Gene3D" id="3.10.180.10">
    <property type="entry name" value="2,3-Dihydroxybiphenyl 1,2-Dioxygenase, domain 1"/>
    <property type="match status" value="2"/>
</dbReference>
<feature type="domain" description="VOC" evidence="1">
    <location>
        <begin position="4"/>
        <end position="118"/>
    </location>
</feature>
<dbReference type="Proteomes" id="UP000830158">
    <property type="component" value="Chromosome"/>
</dbReference>
<name>A0ABY4P203_9PSEU</name>